<proteinExistence type="predicted"/>
<feature type="non-terminal residue" evidence="2">
    <location>
        <position position="176"/>
    </location>
</feature>
<dbReference type="InterPro" id="IPR046833">
    <property type="entry name" value="ABC_N"/>
</dbReference>
<name>A0A7C0ZFD4_UNCW3</name>
<protein>
    <recommendedName>
        <fullName evidence="1">ATPase of the ABC class N-terminal domain-containing protein</fullName>
    </recommendedName>
</protein>
<dbReference type="Proteomes" id="UP000885847">
    <property type="component" value="Unassembled WGS sequence"/>
</dbReference>
<dbReference type="AlphaFoldDB" id="A0A7C0ZFD4"/>
<reference evidence="2" key="1">
    <citation type="journal article" date="2020" name="mSystems">
        <title>Genome- and Community-Level Interaction Insights into Carbon Utilization and Element Cycling Functions of Hydrothermarchaeota in Hydrothermal Sediment.</title>
        <authorList>
            <person name="Zhou Z."/>
            <person name="Liu Y."/>
            <person name="Xu W."/>
            <person name="Pan J."/>
            <person name="Luo Z.H."/>
            <person name="Li M."/>
        </authorList>
    </citation>
    <scope>NUCLEOTIDE SEQUENCE [LARGE SCALE GENOMIC DNA]</scope>
    <source>
        <strain evidence="2">HyVt-102</strain>
    </source>
</reference>
<evidence type="ECO:0000313" key="2">
    <source>
        <dbReference type="EMBL" id="HDI83661.1"/>
    </source>
</evidence>
<dbReference type="Pfam" id="PF20446">
    <property type="entry name" value="ABC_N"/>
    <property type="match status" value="1"/>
</dbReference>
<evidence type="ECO:0000259" key="1">
    <source>
        <dbReference type="Pfam" id="PF20446"/>
    </source>
</evidence>
<comment type="caution">
    <text evidence="2">The sequence shown here is derived from an EMBL/GenBank/DDBJ whole genome shotgun (WGS) entry which is preliminary data.</text>
</comment>
<dbReference type="PANTHER" id="PTHR38149:SF1">
    <property type="entry name" value="ATPASE"/>
    <property type="match status" value="1"/>
</dbReference>
<dbReference type="PANTHER" id="PTHR38149">
    <property type="entry name" value="ATPASE"/>
    <property type="match status" value="1"/>
</dbReference>
<dbReference type="EMBL" id="DQWE01000366">
    <property type="protein sequence ID" value="HDI83661.1"/>
    <property type="molecule type" value="Genomic_DNA"/>
</dbReference>
<gene>
    <name evidence="2" type="ORF">ENF18_07725</name>
</gene>
<dbReference type="InterPro" id="IPR019195">
    <property type="entry name" value="ABC_ATPase_put"/>
</dbReference>
<accession>A0A7C0ZFD4</accession>
<feature type="domain" description="ATPase of the ABC class N-terminal" evidence="1">
    <location>
        <begin position="1"/>
        <end position="158"/>
    </location>
</feature>
<sequence>MENLKRILTRIDGKGYPAYKDLKGFYRFSDFSLIIDRVQGDPFASPSRLRIVFDTEKLGIPEEFLKSPEKMAVCDYLGRVAYEGTKRVSRTRGSGKSGLITIQKNGQEILDRTNVVFRNGKIEFRLQIGLPAKGRRITGREAQDMFFNDIPHVARHILGYDKEKLNTWVITIKNYH</sequence>
<organism evidence="2">
    <name type="scientific">candidate division WOR-3 bacterium</name>
    <dbReference type="NCBI Taxonomy" id="2052148"/>
    <lineage>
        <taxon>Bacteria</taxon>
        <taxon>Bacteria division WOR-3</taxon>
    </lineage>
</organism>